<comment type="caution">
    <text evidence="3">The sequence shown here is derived from an EMBL/GenBank/DDBJ whole genome shotgun (WGS) entry which is preliminary data.</text>
</comment>
<sequence length="286" mass="30921">MRFASSIRVKWWQHGRFGCAVVACALLATPFSLAQFNTDLINVDAHISGAEPVPNMEADITVAEQYLLAAANQERVSRGLTPLRLDASLLQASAQHAEQMAERDDISHQFAGEPDLEDRGADAGARFSLIAENVGEAPTSVILQNLWMNSPAHRANLLDPEVNAVGISIVQRGDELYAVEDFANTVAPLTLDQQEGAIAKVIAQKGLSVGDTSALARITCAMPSGYVGWRRPQVIMRYTASTLSDLPVELKAQLNSGKYHQALVGACSDQRRTSFTAYSIAVLLYP</sequence>
<name>A0A916RME8_9BACT</name>
<feature type="signal peptide" evidence="1">
    <location>
        <begin position="1"/>
        <end position="34"/>
    </location>
</feature>
<dbReference type="InterPro" id="IPR035940">
    <property type="entry name" value="CAP_sf"/>
</dbReference>
<evidence type="ECO:0000256" key="1">
    <source>
        <dbReference type="SAM" id="SignalP"/>
    </source>
</evidence>
<organism evidence="3 4">
    <name type="scientific">Edaphobacter acidisoli</name>
    <dbReference type="NCBI Taxonomy" id="2040573"/>
    <lineage>
        <taxon>Bacteria</taxon>
        <taxon>Pseudomonadati</taxon>
        <taxon>Acidobacteriota</taxon>
        <taxon>Terriglobia</taxon>
        <taxon>Terriglobales</taxon>
        <taxon>Acidobacteriaceae</taxon>
        <taxon>Edaphobacter</taxon>
    </lineage>
</organism>
<dbReference type="SUPFAM" id="SSF55797">
    <property type="entry name" value="PR-1-like"/>
    <property type="match status" value="1"/>
</dbReference>
<protein>
    <recommendedName>
        <fullName evidence="2">SCP domain-containing protein</fullName>
    </recommendedName>
</protein>
<evidence type="ECO:0000313" key="3">
    <source>
        <dbReference type="EMBL" id="GGA59415.1"/>
    </source>
</evidence>
<feature type="chain" id="PRO_5037963116" description="SCP domain-containing protein" evidence="1">
    <location>
        <begin position="35"/>
        <end position="286"/>
    </location>
</feature>
<dbReference type="AlphaFoldDB" id="A0A916RME8"/>
<dbReference type="RefSeq" id="WP_188758049.1">
    <property type="nucleotide sequence ID" value="NZ_BMJB01000001.1"/>
</dbReference>
<dbReference type="CDD" id="cd05379">
    <property type="entry name" value="CAP_bacterial"/>
    <property type="match status" value="1"/>
</dbReference>
<dbReference type="EMBL" id="BMJB01000001">
    <property type="protein sequence ID" value="GGA59415.1"/>
    <property type="molecule type" value="Genomic_DNA"/>
</dbReference>
<dbReference type="Proteomes" id="UP000648801">
    <property type="component" value="Unassembled WGS sequence"/>
</dbReference>
<dbReference type="Gene3D" id="3.40.33.10">
    <property type="entry name" value="CAP"/>
    <property type="match status" value="1"/>
</dbReference>
<gene>
    <name evidence="3" type="ORF">GCM10011507_08540</name>
</gene>
<keyword evidence="4" id="KW-1185">Reference proteome</keyword>
<accession>A0A916RME8</accession>
<evidence type="ECO:0000313" key="4">
    <source>
        <dbReference type="Proteomes" id="UP000648801"/>
    </source>
</evidence>
<dbReference type="InterPro" id="IPR014044">
    <property type="entry name" value="CAP_dom"/>
</dbReference>
<dbReference type="PANTHER" id="PTHR31157:SF1">
    <property type="entry name" value="SCP DOMAIN-CONTAINING PROTEIN"/>
    <property type="match status" value="1"/>
</dbReference>
<reference evidence="3" key="2">
    <citation type="submission" date="2020-09" db="EMBL/GenBank/DDBJ databases">
        <authorList>
            <person name="Sun Q."/>
            <person name="Zhou Y."/>
        </authorList>
    </citation>
    <scope>NUCLEOTIDE SEQUENCE</scope>
    <source>
        <strain evidence="3">CGMCC 1.15447</strain>
    </source>
</reference>
<keyword evidence="1" id="KW-0732">Signal</keyword>
<dbReference type="Pfam" id="PF00188">
    <property type="entry name" value="CAP"/>
    <property type="match status" value="1"/>
</dbReference>
<proteinExistence type="predicted"/>
<reference evidence="3" key="1">
    <citation type="journal article" date="2014" name="Int. J. Syst. Evol. Microbiol.">
        <title>Complete genome sequence of Corynebacterium casei LMG S-19264T (=DSM 44701T), isolated from a smear-ripened cheese.</title>
        <authorList>
            <consortium name="US DOE Joint Genome Institute (JGI-PGF)"/>
            <person name="Walter F."/>
            <person name="Albersmeier A."/>
            <person name="Kalinowski J."/>
            <person name="Ruckert C."/>
        </authorList>
    </citation>
    <scope>NUCLEOTIDE SEQUENCE</scope>
    <source>
        <strain evidence="3">CGMCC 1.15447</strain>
    </source>
</reference>
<evidence type="ECO:0000259" key="2">
    <source>
        <dbReference type="Pfam" id="PF00188"/>
    </source>
</evidence>
<dbReference type="PANTHER" id="PTHR31157">
    <property type="entry name" value="SCP DOMAIN-CONTAINING PROTEIN"/>
    <property type="match status" value="1"/>
</dbReference>
<feature type="domain" description="SCP" evidence="2">
    <location>
        <begin position="69"/>
        <end position="179"/>
    </location>
</feature>